<dbReference type="Proteomes" id="UP001558713">
    <property type="component" value="Unassembled WGS sequence"/>
</dbReference>
<proteinExistence type="predicted"/>
<evidence type="ECO:0000313" key="2">
    <source>
        <dbReference type="EMBL" id="KAL1220205.1"/>
    </source>
</evidence>
<dbReference type="AlphaFoldDB" id="A0ABD1BSN0"/>
<dbReference type="Gene3D" id="1.20.1280.50">
    <property type="match status" value="1"/>
</dbReference>
<reference evidence="2 3" key="1">
    <citation type="submission" date="2024-04" db="EMBL/GenBank/DDBJ databases">
        <title>Genome assembly C_amara_ONT_v2.</title>
        <authorList>
            <person name="Yant L."/>
            <person name="Moore C."/>
            <person name="Slenker M."/>
        </authorList>
    </citation>
    <scope>NUCLEOTIDE SEQUENCE [LARGE SCALE GENOMIC DNA]</scope>
    <source>
        <tissue evidence="2">Leaf</tissue>
    </source>
</reference>
<dbReference type="PANTHER" id="PTHR31111">
    <property type="entry name" value="BNAA05G37150D PROTEIN-RELATED"/>
    <property type="match status" value="1"/>
</dbReference>
<dbReference type="SMART" id="SM00256">
    <property type="entry name" value="FBOX"/>
    <property type="match status" value="1"/>
</dbReference>
<protein>
    <submittedName>
        <fullName evidence="2">F-box protein</fullName>
    </submittedName>
</protein>
<gene>
    <name evidence="2" type="ORF">V5N11_008225</name>
</gene>
<comment type="caution">
    <text evidence="2">The sequence shown here is derived from an EMBL/GenBank/DDBJ whole genome shotgun (WGS) entry which is preliminary data.</text>
</comment>
<evidence type="ECO:0000313" key="3">
    <source>
        <dbReference type="Proteomes" id="UP001558713"/>
    </source>
</evidence>
<dbReference type="Pfam" id="PF08268">
    <property type="entry name" value="FBA_3"/>
    <property type="match status" value="1"/>
</dbReference>
<sequence length="392" mass="44927">MGKGQRQKDVLRSSISPIENAMMMPIDLLVEILLRLSVVDIARCRCVSKLWYSILRRPDFTELFLKLSSTKPRILLAFENNDKVMFYSVPQDRDPTLTTSHVVPYYHMSFPKGMTGYTFVICTPVRGLVCSKTKKPMIYNPSTGEYITLPIATRKRVEMKTYLGYDPIDKIFKVLGVTYDDYACRGLTLCSLGTKEVTWRNIECAIPHIPLRPSEICINGVLYYLAKYVLGCEDPDKFMVVCFDIRSEKFKFLLDVDYELSLSVLIDYQGTLGALWPGPFDFDGRGTRIIKLWVLEDGDEMKWSETVYKLPYYWRFLAPGGIRINIVGMNARGEIVLSSFHLRDTVYIIYYDVVKKTTTSVEIHFGKVASEAPGSWLYTFVNHVANVELLMG</sequence>
<dbReference type="PROSITE" id="PS50181">
    <property type="entry name" value="FBOX"/>
    <property type="match status" value="1"/>
</dbReference>
<dbReference type="EMBL" id="JBANAX010000159">
    <property type="protein sequence ID" value="KAL1220205.1"/>
    <property type="molecule type" value="Genomic_DNA"/>
</dbReference>
<name>A0ABD1BSN0_CARAN</name>
<evidence type="ECO:0000259" key="1">
    <source>
        <dbReference type="PROSITE" id="PS50181"/>
    </source>
</evidence>
<dbReference type="InterPro" id="IPR013187">
    <property type="entry name" value="F-box-assoc_dom_typ3"/>
</dbReference>
<accession>A0ABD1BSN0</accession>
<dbReference type="PANTHER" id="PTHR31111:SF94">
    <property type="entry name" value="E3 UBIQUITIN-PROTEIN LIGASE SGIP1"/>
    <property type="match status" value="1"/>
</dbReference>
<dbReference type="InterPro" id="IPR036047">
    <property type="entry name" value="F-box-like_dom_sf"/>
</dbReference>
<dbReference type="SUPFAM" id="SSF81383">
    <property type="entry name" value="F-box domain"/>
    <property type="match status" value="1"/>
</dbReference>
<dbReference type="InterPro" id="IPR001810">
    <property type="entry name" value="F-box_dom"/>
</dbReference>
<dbReference type="InterPro" id="IPR017451">
    <property type="entry name" value="F-box-assoc_interact_dom"/>
</dbReference>
<dbReference type="Pfam" id="PF00646">
    <property type="entry name" value="F-box"/>
    <property type="match status" value="1"/>
</dbReference>
<keyword evidence="3" id="KW-1185">Reference proteome</keyword>
<feature type="domain" description="F-box" evidence="1">
    <location>
        <begin position="18"/>
        <end position="67"/>
    </location>
</feature>
<dbReference type="NCBIfam" id="TIGR01640">
    <property type="entry name" value="F_box_assoc_1"/>
    <property type="match status" value="1"/>
</dbReference>
<organism evidence="2 3">
    <name type="scientific">Cardamine amara subsp. amara</name>
    <dbReference type="NCBI Taxonomy" id="228776"/>
    <lineage>
        <taxon>Eukaryota</taxon>
        <taxon>Viridiplantae</taxon>
        <taxon>Streptophyta</taxon>
        <taxon>Embryophyta</taxon>
        <taxon>Tracheophyta</taxon>
        <taxon>Spermatophyta</taxon>
        <taxon>Magnoliopsida</taxon>
        <taxon>eudicotyledons</taxon>
        <taxon>Gunneridae</taxon>
        <taxon>Pentapetalae</taxon>
        <taxon>rosids</taxon>
        <taxon>malvids</taxon>
        <taxon>Brassicales</taxon>
        <taxon>Brassicaceae</taxon>
        <taxon>Cardamineae</taxon>
        <taxon>Cardamine</taxon>
    </lineage>
</organism>